<dbReference type="AlphaFoldDB" id="A0A841L9T2"/>
<name>A0A841L9T2_9SPHN</name>
<dbReference type="RefSeq" id="WP_184202698.1">
    <property type="nucleotide sequence ID" value="NZ_JACIIV010000035.1"/>
</dbReference>
<dbReference type="SUPFAM" id="SSF48452">
    <property type="entry name" value="TPR-like"/>
    <property type="match status" value="1"/>
</dbReference>
<proteinExistence type="predicted"/>
<sequence length="486" mass="52731">MLLLLFAFATPAQAEWLVAETEHFRIHGDVPEQLIRDRAALLEDYRGLLGALTNVGAAAASPAPRLDVYLVGNIAKASPFGRTRPDIAGFYTAGPGGVQAYAVTVESGLSILLHEYAHHFMLASGSGTYPAWYVEGFAEYFMTARFTPDQVEFGAVDRNRASFLVGSEWLPMADLLAAPVSGGVLFYAQSWGLTHYMFRAPGQLPKLQAYLLAVANRTGSVEAFKTHVAEDLRAFQGRLRGYLMSRKITLTRFKRPPATPANVVVRKLPAAAEDLLLPIANLERLPSDSPLKNRAIEVITRAAARHPGDPMAERALALLALRFGDRKEAADRLDALLEQSPADATLLLWRAEATPQDTPDGRAEALRALVRAYKANPEDWRTLRAYALARGARTTRLGDSDLDVLQLAWQLAPQVPEVAVDFAAALVHAGRPVAAARILAPVANSPHGGRLAILAKTLMTSAEAGNNQLFFDTLFAKPQEDATEAP</sequence>
<evidence type="ECO:0000313" key="2">
    <source>
        <dbReference type="Proteomes" id="UP000538147"/>
    </source>
</evidence>
<gene>
    <name evidence="1" type="ORF">FHS79_003391</name>
</gene>
<protein>
    <submittedName>
        <fullName evidence="1">Tetratricopeptide (TPR) repeat protein</fullName>
    </submittedName>
</protein>
<reference evidence="1 2" key="1">
    <citation type="submission" date="2020-08" db="EMBL/GenBank/DDBJ databases">
        <title>Genomic Encyclopedia of Type Strains, Phase IV (KMG-IV): sequencing the most valuable type-strain genomes for metagenomic binning, comparative biology and taxonomic classification.</title>
        <authorList>
            <person name="Goeker M."/>
        </authorList>
    </citation>
    <scope>NUCLEOTIDE SEQUENCE [LARGE SCALE GENOMIC DNA]</scope>
    <source>
        <strain evidence="1 2">DSM 102189</strain>
    </source>
</reference>
<comment type="caution">
    <text evidence="1">The sequence shown here is derived from an EMBL/GenBank/DDBJ whole genome shotgun (WGS) entry which is preliminary data.</text>
</comment>
<organism evidence="1 2">
    <name type="scientific">Polymorphobacter multimanifer</name>
    <dbReference type="NCBI Taxonomy" id="1070431"/>
    <lineage>
        <taxon>Bacteria</taxon>
        <taxon>Pseudomonadati</taxon>
        <taxon>Pseudomonadota</taxon>
        <taxon>Alphaproteobacteria</taxon>
        <taxon>Sphingomonadales</taxon>
        <taxon>Sphingosinicellaceae</taxon>
        <taxon>Polymorphobacter</taxon>
    </lineage>
</organism>
<evidence type="ECO:0000313" key="1">
    <source>
        <dbReference type="EMBL" id="MBB6229190.1"/>
    </source>
</evidence>
<dbReference type="EMBL" id="JACIIV010000035">
    <property type="protein sequence ID" value="MBB6229190.1"/>
    <property type="molecule type" value="Genomic_DNA"/>
</dbReference>
<dbReference type="Proteomes" id="UP000538147">
    <property type="component" value="Unassembled WGS sequence"/>
</dbReference>
<keyword evidence="2" id="KW-1185">Reference proteome</keyword>
<accession>A0A841L9T2</accession>
<dbReference type="Gene3D" id="1.25.40.10">
    <property type="entry name" value="Tetratricopeptide repeat domain"/>
    <property type="match status" value="1"/>
</dbReference>
<dbReference type="InterPro" id="IPR011990">
    <property type="entry name" value="TPR-like_helical_dom_sf"/>
</dbReference>